<evidence type="ECO:0000259" key="3">
    <source>
        <dbReference type="PROSITE" id="PS50109"/>
    </source>
</evidence>
<dbReference type="PROSITE" id="PS50109">
    <property type="entry name" value="HIS_KIN"/>
    <property type="match status" value="1"/>
</dbReference>
<dbReference type="SMART" id="SM00387">
    <property type="entry name" value="HATPase_c"/>
    <property type="match status" value="1"/>
</dbReference>
<dbReference type="Gene3D" id="3.30.565.10">
    <property type="entry name" value="Histidine kinase-like ATPase, C-terminal domain"/>
    <property type="match status" value="1"/>
</dbReference>
<dbReference type="Pfam" id="PF00512">
    <property type="entry name" value="HisKA"/>
    <property type="match status" value="1"/>
</dbReference>
<keyword evidence="4" id="KW-0808">Transferase</keyword>
<dbReference type="PANTHER" id="PTHR43547">
    <property type="entry name" value="TWO-COMPONENT HISTIDINE KINASE"/>
    <property type="match status" value="1"/>
</dbReference>
<dbReference type="InterPro" id="IPR036097">
    <property type="entry name" value="HisK_dim/P_sf"/>
</dbReference>
<sequence length="1175" mass="131857">MLICNYMFYSAFRNNSRELLLILNLFLLLTSCKQEINRSQISEQPTSITVTGRLLKQTDLKPPVTVNASSPTVASATIGNWKLSPVSVTQAKDPVIITLDQSKIFTPGDGNTLIPSVIKYRERSVSAHPPVRIEVKDAYVRDKNPYNFSSIGKLQGLRHDQIRAIDQDNTGNLWLGTDDGLTKFDGKYLSHYTTNQGLTNNLILSVYHDSKGNIWAGTFRGGAVKLDGDNFTIFSKEDGLPSDIVNWITEDSSGNIWMATGGGVVKYDGKNLTVYTQDNGLCNNDTRYLLFDKYGKLWITTNIGGISIFDGVSFTNYTVKEGLPQNEATSLATDSKGNVWIGLSSKGIIKYDGYNYYHYGSEQGLIDGSIRSIMEDYTGNIWIGTTTSGLFRFDGISFTNFNINEGLGSEYVRCLMEDRSGNIWMGTRTAGLVRYNGDIFTHLTEEEGLSNSRVMSIMKDRLGRVWMGTFGGHVTIMKEEKVSGTTGKYMSYFGVEQGLNASRIYSIIEDKKGNIWFGTDGGGISCYKGNKLYTYTTDQGLSDNTIRDIYEDSKGIIWIGTYGGGVSKFDGTNFTNYSIESGISSNNILAIFEDSKGTIWFGTDGGGITSLNGSQFTHFTTKEGFFSNTVYSIEEDKEGNVWFGTAGEGLVCYNHKTFTRYNSLNGLNNDHVLSLLEDSYGRLWAGTRFGVNQIFRDSTYSIKSYNFEEGFTGMGCNLGAIEEIDGGKLLFGTNDRLTQFLGERELHNNAPFTLQLTNLMMYNEEIPWTILEERQDTTIRLYNGVKLKNIKFTGVSKWNNVPENLSLPYLHNYITFKFIAVTQNEIKKVTYEYILEGLDKHWNPPVTITEIPYGNLSPGNYSFKVRAISSDGVRSNEIDYKFSIRPPWWQTLWFYIFIVLTLVALIYFYIRYRERILKKDKELLEGKVREQTEALLLKNNELEVSNMEKDKLFSIIAHDLRGPFSSFLGLTEIMAEEVATFTDEELKSFAENMNISAKNLFNLLENLLQWSRLQRQSIPFSPTLVNLKASVEDNLGLIIESATKKNIRIKVDISEEYNFEADDSMLQIVIRNIISNAVKFTGKGGTIIIGANLSGKDEIMISFKDNGIGMDEKMRSSLFKLDSKNGRSGTDGEPSTGLGLVICKELIEAHKGRIDVLSEVGKGTEFIITLPLKQR</sequence>
<dbReference type="InterPro" id="IPR013783">
    <property type="entry name" value="Ig-like_fold"/>
</dbReference>
<dbReference type="EMBL" id="VSSQ01000115">
    <property type="protein sequence ID" value="MPL78315.1"/>
    <property type="molecule type" value="Genomic_DNA"/>
</dbReference>
<dbReference type="PANTHER" id="PTHR43547:SF2">
    <property type="entry name" value="HYBRID SIGNAL TRANSDUCTION HISTIDINE KINASE C"/>
    <property type="match status" value="1"/>
</dbReference>
<dbReference type="GO" id="GO:0000155">
    <property type="term" value="F:phosphorelay sensor kinase activity"/>
    <property type="evidence" value="ECO:0007669"/>
    <property type="project" value="InterPro"/>
</dbReference>
<feature type="transmembrane region" description="Helical" evidence="2">
    <location>
        <begin position="892"/>
        <end position="910"/>
    </location>
</feature>
<feature type="domain" description="Histidine kinase" evidence="3">
    <location>
        <begin position="955"/>
        <end position="1174"/>
    </location>
</feature>
<keyword evidence="2" id="KW-1133">Transmembrane helix</keyword>
<dbReference type="InterPro" id="IPR011110">
    <property type="entry name" value="Reg_prop"/>
</dbReference>
<accession>A0A644UH56</accession>
<dbReference type="SUPFAM" id="SSF55874">
    <property type="entry name" value="ATPase domain of HSP90 chaperone/DNA topoisomerase II/histidine kinase"/>
    <property type="match status" value="1"/>
</dbReference>
<dbReference type="InterPro" id="IPR036890">
    <property type="entry name" value="HATPase_C_sf"/>
</dbReference>
<keyword evidence="4" id="KW-0418">Kinase</keyword>
<gene>
    <name evidence="4" type="primary">sasA_82</name>
    <name evidence="4" type="ORF">SDC9_24179</name>
</gene>
<dbReference type="Gene3D" id="2.60.40.10">
    <property type="entry name" value="Immunoglobulins"/>
    <property type="match status" value="1"/>
</dbReference>
<dbReference type="InterPro" id="IPR003594">
    <property type="entry name" value="HATPase_dom"/>
</dbReference>
<dbReference type="InterPro" id="IPR004358">
    <property type="entry name" value="Sig_transdc_His_kin-like_C"/>
</dbReference>
<keyword evidence="1" id="KW-0597">Phosphoprotein</keyword>
<keyword evidence="2" id="KW-0812">Transmembrane</keyword>
<dbReference type="InterPro" id="IPR011123">
    <property type="entry name" value="Y_Y_Y"/>
</dbReference>
<proteinExistence type="predicted"/>
<name>A0A644UH56_9ZZZZ</name>
<evidence type="ECO:0000313" key="4">
    <source>
        <dbReference type="EMBL" id="MPL78315.1"/>
    </source>
</evidence>
<dbReference type="Gene3D" id="1.10.287.130">
    <property type="match status" value="1"/>
</dbReference>
<evidence type="ECO:0000256" key="2">
    <source>
        <dbReference type="SAM" id="Phobius"/>
    </source>
</evidence>
<dbReference type="EC" id="2.7.-.-" evidence="4"/>
<dbReference type="Pfam" id="PF07494">
    <property type="entry name" value="Reg_prop"/>
    <property type="match status" value="12"/>
</dbReference>
<dbReference type="SUPFAM" id="SSF63829">
    <property type="entry name" value="Calcium-dependent phosphotriesterase"/>
    <property type="match status" value="3"/>
</dbReference>
<dbReference type="Pfam" id="PF02518">
    <property type="entry name" value="HATPase_c"/>
    <property type="match status" value="1"/>
</dbReference>
<dbReference type="AlphaFoldDB" id="A0A644UH56"/>
<protein>
    <submittedName>
        <fullName evidence="4">Adaptive-response sensory-kinase SasA</fullName>
        <ecNumber evidence="4">2.7.-.-</ecNumber>
    </submittedName>
</protein>
<dbReference type="SUPFAM" id="SSF47384">
    <property type="entry name" value="Homodimeric domain of signal transducing histidine kinase"/>
    <property type="match status" value="1"/>
</dbReference>
<dbReference type="InterPro" id="IPR003661">
    <property type="entry name" value="HisK_dim/P_dom"/>
</dbReference>
<dbReference type="Pfam" id="PF07495">
    <property type="entry name" value="Y_Y_Y"/>
    <property type="match status" value="1"/>
</dbReference>
<comment type="caution">
    <text evidence="4">The sequence shown here is derived from an EMBL/GenBank/DDBJ whole genome shotgun (WGS) entry which is preliminary data.</text>
</comment>
<dbReference type="PRINTS" id="PR00344">
    <property type="entry name" value="BCTRLSENSOR"/>
</dbReference>
<dbReference type="SMART" id="SM00388">
    <property type="entry name" value="HisKA"/>
    <property type="match status" value="1"/>
</dbReference>
<dbReference type="InterPro" id="IPR005467">
    <property type="entry name" value="His_kinase_dom"/>
</dbReference>
<dbReference type="InterPro" id="IPR015943">
    <property type="entry name" value="WD40/YVTN_repeat-like_dom_sf"/>
</dbReference>
<evidence type="ECO:0000256" key="1">
    <source>
        <dbReference type="ARBA" id="ARBA00022553"/>
    </source>
</evidence>
<keyword evidence="2" id="KW-0472">Membrane</keyword>
<reference evidence="4" key="1">
    <citation type="submission" date="2019-08" db="EMBL/GenBank/DDBJ databases">
        <authorList>
            <person name="Kucharzyk K."/>
            <person name="Murdoch R.W."/>
            <person name="Higgins S."/>
            <person name="Loffler F."/>
        </authorList>
    </citation>
    <scope>NUCLEOTIDE SEQUENCE</scope>
</reference>
<dbReference type="Gene3D" id="2.130.10.10">
    <property type="entry name" value="YVTN repeat-like/Quinoprotein amine dehydrogenase"/>
    <property type="match status" value="4"/>
</dbReference>
<organism evidence="4">
    <name type="scientific">bioreactor metagenome</name>
    <dbReference type="NCBI Taxonomy" id="1076179"/>
    <lineage>
        <taxon>unclassified sequences</taxon>
        <taxon>metagenomes</taxon>
        <taxon>ecological metagenomes</taxon>
    </lineage>
</organism>